<proteinExistence type="predicted"/>
<evidence type="ECO:0000313" key="1">
    <source>
        <dbReference type="EMBL" id="WSD04518.1"/>
    </source>
</evidence>
<evidence type="ECO:0000313" key="2">
    <source>
        <dbReference type="Proteomes" id="UP001335325"/>
    </source>
</evidence>
<accession>A0ABZ1GGE8</accession>
<dbReference type="RefSeq" id="WP_326750843.1">
    <property type="nucleotide sequence ID" value="NZ_CP109134.1"/>
</dbReference>
<protein>
    <submittedName>
        <fullName evidence="1">Uncharacterized protein</fullName>
    </submittedName>
</protein>
<gene>
    <name evidence="1" type="ORF">OIE73_01205</name>
</gene>
<name>A0ABZ1GGE8_9ACTN</name>
<dbReference type="EMBL" id="CP109134">
    <property type="protein sequence ID" value="WSD04518.1"/>
    <property type="molecule type" value="Genomic_DNA"/>
</dbReference>
<organism evidence="1 2">
    <name type="scientific">Streptomyces hirsutus</name>
    <dbReference type="NCBI Taxonomy" id="35620"/>
    <lineage>
        <taxon>Bacteria</taxon>
        <taxon>Bacillati</taxon>
        <taxon>Actinomycetota</taxon>
        <taxon>Actinomycetes</taxon>
        <taxon>Kitasatosporales</taxon>
        <taxon>Streptomycetaceae</taxon>
        <taxon>Streptomyces</taxon>
    </lineage>
</organism>
<reference evidence="1 2" key="1">
    <citation type="submission" date="2022-10" db="EMBL/GenBank/DDBJ databases">
        <title>The complete genomes of actinobacterial strains from the NBC collection.</title>
        <authorList>
            <person name="Joergensen T.S."/>
            <person name="Alvarez Arevalo M."/>
            <person name="Sterndorff E.B."/>
            <person name="Faurdal D."/>
            <person name="Vuksanovic O."/>
            <person name="Mourched A.-S."/>
            <person name="Charusanti P."/>
            <person name="Shaw S."/>
            <person name="Blin K."/>
            <person name="Weber T."/>
        </authorList>
    </citation>
    <scope>NUCLEOTIDE SEQUENCE [LARGE SCALE GENOMIC DNA]</scope>
    <source>
        <strain evidence="1 2">NBC 01753</strain>
    </source>
</reference>
<sequence>MGTVRDDDAFVRETVDNHLELHGSRHGNPAKGPETIINRAVSGRGPMRQILGSDSHACATAKVQALQANLDATAETAPTTGFPATT</sequence>
<keyword evidence="2" id="KW-1185">Reference proteome</keyword>
<dbReference type="GeneID" id="91541146"/>
<dbReference type="Proteomes" id="UP001335325">
    <property type="component" value="Chromosome"/>
</dbReference>